<proteinExistence type="predicted"/>
<reference evidence="1 2" key="1">
    <citation type="submission" date="2024-02" db="EMBL/GenBank/DDBJ databases">
        <title>Roseibium algae sp. nov., isolated from marine alga (Grateloupia sp.), showing potential in myo-inositol conversion.</title>
        <authorList>
            <person name="Wang Y."/>
        </authorList>
    </citation>
    <scope>NUCLEOTIDE SEQUENCE [LARGE SCALE GENOMIC DNA]</scope>
    <source>
        <strain evidence="1 2">H3510</strain>
    </source>
</reference>
<dbReference type="Gene3D" id="3.30.70.100">
    <property type="match status" value="1"/>
</dbReference>
<name>A0ABU8TIS7_9HYPH</name>
<gene>
    <name evidence="1" type="ORF">V6575_08175</name>
</gene>
<organism evidence="1 2">
    <name type="scientific">Roseibium algae</name>
    <dbReference type="NCBI Taxonomy" id="3123038"/>
    <lineage>
        <taxon>Bacteria</taxon>
        <taxon>Pseudomonadati</taxon>
        <taxon>Pseudomonadota</taxon>
        <taxon>Alphaproteobacteria</taxon>
        <taxon>Hyphomicrobiales</taxon>
        <taxon>Stappiaceae</taxon>
        <taxon>Roseibium</taxon>
    </lineage>
</organism>
<sequence length="100" mass="11219">MTTRCLELVVFKIKDAGKAREARRLAQQAVKLYDGFLSWAAYEGTEDASLFADIVEWRDLEAAKAASDMVMKDPRFAALMKEVDGIVTMSHFNMDQKIAA</sequence>
<accession>A0ABU8TIS7</accession>
<dbReference type="EMBL" id="JBAKIA010000004">
    <property type="protein sequence ID" value="MEJ8474063.1"/>
    <property type="molecule type" value="Genomic_DNA"/>
</dbReference>
<comment type="caution">
    <text evidence="1">The sequence shown here is derived from an EMBL/GenBank/DDBJ whole genome shotgun (WGS) entry which is preliminary data.</text>
</comment>
<evidence type="ECO:0000313" key="1">
    <source>
        <dbReference type="EMBL" id="MEJ8474063.1"/>
    </source>
</evidence>
<dbReference type="SUPFAM" id="SSF54909">
    <property type="entry name" value="Dimeric alpha+beta barrel"/>
    <property type="match status" value="1"/>
</dbReference>
<protein>
    <recommendedName>
        <fullName evidence="3">ABM domain-containing protein</fullName>
    </recommendedName>
</protein>
<dbReference type="InterPro" id="IPR011008">
    <property type="entry name" value="Dimeric_a/b-barrel"/>
</dbReference>
<dbReference type="RefSeq" id="WP_340273772.1">
    <property type="nucleotide sequence ID" value="NZ_JBAKIA010000004.1"/>
</dbReference>
<dbReference type="Proteomes" id="UP001385499">
    <property type="component" value="Unassembled WGS sequence"/>
</dbReference>
<evidence type="ECO:0008006" key="3">
    <source>
        <dbReference type="Google" id="ProtNLM"/>
    </source>
</evidence>
<keyword evidence="2" id="KW-1185">Reference proteome</keyword>
<evidence type="ECO:0000313" key="2">
    <source>
        <dbReference type="Proteomes" id="UP001385499"/>
    </source>
</evidence>